<keyword evidence="1" id="KW-0853">WD repeat</keyword>
<dbReference type="GO" id="GO:0043130">
    <property type="term" value="F:ubiquitin binding"/>
    <property type="evidence" value="ECO:0007669"/>
    <property type="project" value="TreeGrafter"/>
</dbReference>
<feature type="region of interest" description="Disordered" evidence="3">
    <location>
        <begin position="304"/>
        <end position="616"/>
    </location>
</feature>
<feature type="compositionally biased region" description="Low complexity" evidence="3">
    <location>
        <begin position="815"/>
        <end position="827"/>
    </location>
</feature>
<dbReference type="Proteomes" id="UP000749646">
    <property type="component" value="Unassembled WGS sequence"/>
</dbReference>
<dbReference type="PANTHER" id="PTHR19862:SF14">
    <property type="entry name" value="WD REPEAT-CONTAINING PROTEIN 48"/>
    <property type="match status" value="1"/>
</dbReference>
<keyword evidence="5" id="KW-1185">Reference proteome</keyword>
<feature type="compositionally biased region" description="Basic residues" evidence="3">
    <location>
        <begin position="460"/>
        <end position="469"/>
    </location>
</feature>
<keyword evidence="2" id="KW-0677">Repeat</keyword>
<dbReference type="AlphaFoldDB" id="A0A9P6SLU5"/>
<dbReference type="InterPro" id="IPR051246">
    <property type="entry name" value="WDR48"/>
</dbReference>
<organism evidence="4 5">
    <name type="scientific">Modicella reniformis</name>
    <dbReference type="NCBI Taxonomy" id="1440133"/>
    <lineage>
        <taxon>Eukaryota</taxon>
        <taxon>Fungi</taxon>
        <taxon>Fungi incertae sedis</taxon>
        <taxon>Mucoromycota</taxon>
        <taxon>Mortierellomycotina</taxon>
        <taxon>Mortierellomycetes</taxon>
        <taxon>Mortierellales</taxon>
        <taxon>Mortierellaceae</taxon>
        <taxon>Modicella</taxon>
    </lineage>
</organism>
<accession>A0A9P6SLU5</accession>
<protein>
    <submittedName>
        <fullName evidence="4">Uncharacterized protein</fullName>
    </submittedName>
</protein>
<evidence type="ECO:0000256" key="3">
    <source>
        <dbReference type="SAM" id="MobiDB-lite"/>
    </source>
</evidence>
<dbReference type="GO" id="GO:0000724">
    <property type="term" value="P:double-strand break repair via homologous recombination"/>
    <property type="evidence" value="ECO:0007669"/>
    <property type="project" value="TreeGrafter"/>
</dbReference>
<feature type="compositionally biased region" description="Polar residues" evidence="3">
    <location>
        <begin position="486"/>
        <end position="518"/>
    </location>
</feature>
<dbReference type="EMBL" id="JAAAHW010003707">
    <property type="protein sequence ID" value="KAF9981383.1"/>
    <property type="molecule type" value="Genomic_DNA"/>
</dbReference>
<dbReference type="OrthoDB" id="2421129at2759"/>
<proteinExistence type="predicted"/>
<feature type="compositionally biased region" description="Low complexity" evidence="3">
    <location>
        <begin position="391"/>
        <end position="454"/>
    </location>
</feature>
<evidence type="ECO:0000313" key="5">
    <source>
        <dbReference type="Proteomes" id="UP000749646"/>
    </source>
</evidence>
<feature type="compositionally biased region" description="Low complexity" evidence="3">
    <location>
        <begin position="762"/>
        <end position="781"/>
    </location>
</feature>
<feature type="compositionally biased region" description="Low complexity" evidence="3">
    <location>
        <begin position="788"/>
        <end position="805"/>
    </location>
</feature>
<evidence type="ECO:0000313" key="4">
    <source>
        <dbReference type="EMBL" id="KAF9981383.1"/>
    </source>
</evidence>
<name>A0A9P6SLU5_9FUNG</name>
<gene>
    <name evidence="4" type="ORF">BGZ65_004005</name>
</gene>
<dbReference type="PANTHER" id="PTHR19862">
    <property type="entry name" value="WD REPEAT-CONTAINING PROTEIN 48"/>
    <property type="match status" value="1"/>
</dbReference>
<feature type="region of interest" description="Disordered" evidence="3">
    <location>
        <begin position="692"/>
        <end position="717"/>
    </location>
</feature>
<comment type="caution">
    <text evidence="4">The sequence shown here is derived from an EMBL/GenBank/DDBJ whole genome shotgun (WGS) entry which is preliminary data.</text>
</comment>
<feature type="compositionally biased region" description="Low complexity" evidence="3">
    <location>
        <begin position="528"/>
        <end position="550"/>
    </location>
</feature>
<reference evidence="4" key="1">
    <citation type="journal article" date="2020" name="Fungal Divers.">
        <title>Resolving the Mortierellaceae phylogeny through synthesis of multi-gene phylogenetics and phylogenomics.</title>
        <authorList>
            <person name="Vandepol N."/>
            <person name="Liber J."/>
            <person name="Desiro A."/>
            <person name="Na H."/>
            <person name="Kennedy M."/>
            <person name="Barry K."/>
            <person name="Grigoriev I.V."/>
            <person name="Miller A.N."/>
            <person name="O'Donnell K."/>
            <person name="Stajich J.E."/>
            <person name="Bonito G."/>
        </authorList>
    </citation>
    <scope>NUCLEOTIDE SEQUENCE</scope>
    <source>
        <strain evidence="4">MES-2147</strain>
    </source>
</reference>
<dbReference type="InterPro" id="IPR021772">
    <property type="entry name" value="WDR48/Bun107"/>
</dbReference>
<evidence type="ECO:0000256" key="1">
    <source>
        <dbReference type="ARBA" id="ARBA00022574"/>
    </source>
</evidence>
<feature type="region of interest" description="Disordered" evidence="3">
    <location>
        <begin position="762"/>
        <end position="859"/>
    </location>
</feature>
<sequence>MHSDSVWSLYSDHPQLATFYGGGKDGLVTKTEVNRYSHQHESDYEDEDSGQCVVICKADAGIARLVAHEDARIWTATSSSSVYQWPDIPTRANRSHELTASIVPANLLKMSLNDSTYAEPTPDHYYPTSTVYSAASLGSILVSNRDKQSQHSSEDDDGLITPIFEEPENIIEGEHGLIKHTLLNNRRMVVTEDKCGEVALWDIIKCVQLKTFPGRKMEDVVNELNTIESVPTWCTIDTRIGALTVYLDEGRCFDAEVYLDEIEETPDPERADDQRISIGKWVLKNLFDPYVPVHIDAYEKESYRIQHQDDPPTPTSIPTTIVTNEKNEVVHGGADAEEDDPAGGRPTTNAFPEGTKGLSTTEPPRSSNESANKQNTTPPSSQDSAQQTFTGAGSSSVNSSKQGSTVIATTTTTATTSTGSTSKPGSSGSAPTSSSGASTPSSTGPPTSANSSSSNGLMGRLKHSVKKLARTPSAEQKFENGRSRKISLSISTSGSFVSKAPNSPSIPECTSPSVSTTQAPNPLPAADPLPAAAGTGTGASTSTSSSPRTTIVESAHVPGESQGSGTTKTDDDQSTSDTNSSHSIESLPSPVMQLPSSKISVRPPHPPFTPPTNHDCPTVAIPPHIPVIISEQSREASSSVDLYRGSVGTLADDYVPLVQVIPTWLLELLLKNTILVKEAPKVAFALRPHHDQDASVTGAGQGSGRLGELPGGNPRLTAPRMLRVRKVIVHVVDKLFLSPPRHFILAASTPSNTVAGTTATLGVASGQNDDSQQGSSTTTAQRDSQDNSSGSLTPPVPPTSSSIPTLAGYAHDAPSSSSSSVLTSQTSTDHHTASTEESVTPKTKEQEEEEEEEESMRQLALRPENWLEILCNDQVLSPTMSLATIRTHYWKSGSDVVLTYRYKQWTTTTTSADASTSTLPVTTGSVHST</sequence>
<feature type="compositionally biased region" description="Polar residues" evidence="3">
    <location>
        <begin position="357"/>
        <end position="390"/>
    </location>
</feature>
<dbReference type="Pfam" id="PF11816">
    <property type="entry name" value="DUF3337"/>
    <property type="match status" value="2"/>
</dbReference>
<evidence type="ECO:0000256" key="2">
    <source>
        <dbReference type="ARBA" id="ARBA00022737"/>
    </source>
</evidence>